<dbReference type="Proteomes" id="UP000001137">
    <property type="component" value="Chromosome"/>
</dbReference>
<proteinExistence type="predicted"/>
<protein>
    <submittedName>
        <fullName evidence="3">Alkyl hydroperoxide reductase/ Thiol specific antioxidant/ Mal allergen</fullName>
    </submittedName>
</protein>
<evidence type="ECO:0000256" key="1">
    <source>
        <dbReference type="SAM" id="Phobius"/>
    </source>
</evidence>
<dbReference type="InterPro" id="IPR013766">
    <property type="entry name" value="Thioredoxin_domain"/>
</dbReference>
<dbReference type="RefSeq" id="WP_012186550.1">
    <property type="nucleotide sequence ID" value="NC_009954.1"/>
</dbReference>
<evidence type="ECO:0000313" key="4">
    <source>
        <dbReference type="Proteomes" id="UP000001137"/>
    </source>
</evidence>
<dbReference type="AlphaFoldDB" id="A8M9B2"/>
<dbReference type="PROSITE" id="PS51352">
    <property type="entry name" value="THIOREDOXIN_2"/>
    <property type="match status" value="1"/>
</dbReference>
<accession>A8M9B2</accession>
<feature type="domain" description="Thioredoxin" evidence="2">
    <location>
        <begin position="32"/>
        <end position="182"/>
    </location>
</feature>
<dbReference type="HOGENOM" id="CLU_1536732_0_0_2"/>
<gene>
    <name evidence="3" type="ordered locus">Cmaq_1507</name>
</gene>
<reference evidence="3 4" key="1">
    <citation type="submission" date="2007-10" db="EMBL/GenBank/DDBJ databases">
        <title>Complete sequence of Caldivirga maquilingensis IC-167.</title>
        <authorList>
            <consortium name="US DOE Joint Genome Institute"/>
            <person name="Copeland A."/>
            <person name="Lucas S."/>
            <person name="Lapidus A."/>
            <person name="Barry K."/>
            <person name="Glavina del Rio T."/>
            <person name="Dalin E."/>
            <person name="Tice H."/>
            <person name="Pitluck S."/>
            <person name="Saunders E."/>
            <person name="Brettin T."/>
            <person name="Bruce D."/>
            <person name="Detter J.C."/>
            <person name="Han C."/>
            <person name="Schmutz J."/>
            <person name="Larimer F."/>
            <person name="Land M."/>
            <person name="Hauser L."/>
            <person name="Kyrpides N."/>
            <person name="Ivanova N."/>
            <person name="Biddle J.F."/>
            <person name="Zhang Z."/>
            <person name="Fitz-Gibbon S.T."/>
            <person name="Lowe T.M."/>
            <person name="Saltikov C."/>
            <person name="House C.H."/>
            <person name="Richardson P."/>
        </authorList>
    </citation>
    <scope>NUCLEOTIDE SEQUENCE [LARGE SCALE GENOMIC DNA]</scope>
    <source>
        <strain evidence="4">ATCC 700844 / DSM 13496 / JCM 10307 / IC-167</strain>
    </source>
</reference>
<dbReference type="eggNOG" id="arCOG00310">
    <property type="taxonomic scope" value="Archaea"/>
</dbReference>
<dbReference type="STRING" id="397948.Cmaq_1507"/>
<organism evidence="3 4">
    <name type="scientific">Caldivirga maquilingensis (strain ATCC 700844 / DSM 13496 / JCM 10307 / IC-167)</name>
    <dbReference type="NCBI Taxonomy" id="397948"/>
    <lineage>
        <taxon>Archaea</taxon>
        <taxon>Thermoproteota</taxon>
        <taxon>Thermoprotei</taxon>
        <taxon>Thermoproteales</taxon>
        <taxon>Thermoproteaceae</taxon>
        <taxon>Caldivirga</taxon>
    </lineage>
</organism>
<dbReference type="Gene3D" id="3.40.30.10">
    <property type="entry name" value="Glutaredoxin"/>
    <property type="match status" value="1"/>
</dbReference>
<dbReference type="InterPro" id="IPR036249">
    <property type="entry name" value="Thioredoxin-like_sf"/>
</dbReference>
<dbReference type="OrthoDB" id="25436at2157"/>
<feature type="transmembrane region" description="Helical" evidence="1">
    <location>
        <begin position="7"/>
        <end position="24"/>
    </location>
</feature>
<dbReference type="SUPFAM" id="SSF52833">
    <property type="entry name" value="Thioredoxin-like"/>
    <property type="match status" value="1"/>
</dbReference>
<dbReference type="EMBL" id="CP000852">
    <property type="protein sequence ID" value="ABW02331.1"/>
    <property type="molecule type" value="Genomic_DNA"/>
</dbReference>
<keyword evidence="1" id="KW-0812">Transmembrane</keyword>
<name>A8M9B2_CALMQ</name>
<sequence length="183" mass="20367">MRTRTVILVIASIVVLSTVVYLFTRPTRTTGVSVGYYAPDSSFELINGTSVKLYDFLNHGHYVLVYFVSTWCSDCAIGLIMLSHRLEPILQSHNVIVLVLENYNDLGYQGEPVNEFVSYFAGNSSKYFTVGIASLKMTETYNPEGYPEIYYLIAPNGKIIYENTDLAGTYNSLISIVNGLGNS</sequence>
<keyword evidence="1" id="KW-0472">Membrane</keyword>
<feature type="transmembrane region" description="Helical" evidence="1">
    <location>
        <begin position="63"/>
        <end position="82"/>
    </location>
</feature>
<keyword evidence="4" id="KW-1185">Reference proteome</keyword>
<evidence type="ECO:0000259" key="2">
    <source>
        <dbReference type="PROSITE" id="PS51352"/>
    </source>
</evidence>
<dbReference type="KEGG" id="cma:Cmaq_1507"/>
<dbReference type="GeneID" id="5709208"/>
<keyword evidence="1" id="KW-1133">Transmembrane helix</keyword>
<evidence type="ECO:0000313" key="3">
    <source>
        <dbReference type="EMBL" id="ABW02331.1"/>
    </source>
</evidence>